<dbReference type="InterPro" id="IPR015919">
    <property type="entry name" value="Cadherin-like_sf"/>
</dbReference>
<dbReference type="InterPro" id="IPR033764">
    <property type="entry name" value="Sdr_B"/>
</dbReference>
<dbReference type="Proteomes" id="UP000318478">
    <property type="component" value="Unassembled WGS sequence"/>
</dbReference>
<dbReference type="SUPFAM" id="SSF50998">
    <property type="entry name" value="Quinoprotein alcohol dehydrogenase-like"/>
    <property type="match status" value="2"/>
</dbReference>
<evidence type="ECO:0000313" key="9">
    <source>
        <dbReference type="Proteomes" id="UP000318478"/>
    </source>
</evidence>
<dbReference type="Gene3D" id="2.40.100.10">
    <property type="entry name" value="Cyclophilin-like"/>
    <property type="match status" value="1"/>
</dbReference>
<evidence type="ECO:0000256" key="3">
    <source>
        <dbReference type="ARBA" id="ARBA00022525"/>
    </source>
</evidence>
<dbReference type="GO" id="GO:0003755">
    <property type="term" value="F:peptidyl-prolyl cis-trans isomerase activity"/>
    <property type="evidence" value="ECO:0007669"/>
    <property type="project" value="UniProtKB-KW"/>
</dbReference>
<evidence type="ECO:0000259" key="7">
    <source>
        <dbReference type="PROSITE" id="PS50072"/>
    </source>
</evidence>
<evidence type="ECO:0000256" key="6">
    <source>
        <dbReference type="ARBA" id="ARBA00023235"/>
    </source>
</evidence>
<dbReference type="InterPro" id="IPR029000">
    <property type="entry name" value="Cyclophilin-like_dom_sf"/>
</dbReference>
<evidence type="ECO:0000256" key="4">
    <source>
        <dbReference type="ARBA" id="ARBA00022729"/>
    </source>
</evidence>
<dbReference type="SUPFAM" id="SSF50891">
    <property type="entry name" value="Cyclophilin-like"/>
    <property type="match status" value="1"/>
</dbReference>
<name>A0A5C5YQG7_9BACT</name>
<evidence type="ECO:0000256" key="5">
    <source>
        <dbReference type="ARBA" id="ARBA00023110"/>
    </source>
</evidence>
<comment type="subcellular location">
    <subcellularLocation>
        <location evidence="1">Secreted</location>
    </subcellularLocation>
</comment>
<dbReference type="InterPro" id="IPR044666">
    <property type="entry name" value="Cyclophilin_A-like"/>
</dbReference>
<dbReference type="PRINTS" id="PR00153">
    <property type="entry name" value="CSAPPISMRASE"/>
</dbReference>
<comment type="caution">
    <text evidence="8">The sequence shown here is derived from an EMBL/GenBank/DDBJ whole genome shotgun (WGS) entry which is preliminary data.</text>
</comment>
<keyword evidence="5" id="KW-0697">Rotamase</keyword>
<dbReference type="GO" id="GO:0005576">
    <property type="term" value="C:extracellular region"/>
    <property type="evidence" value="ECO:0007669"/>
    <property type="project" value="UniProtKB-SubCell"/>
</dbReference>
<keyword evidence="3" id="KW-0964">Secreted</keyword>
<feature type="domain" description="PPIase cyclophilin-type" evidence="7">
    <location>
        <begin position="601"/>
        <end position="755"/>
    </location>
</feature>
<evidence type="ECO:0000256" key="1">
    <source>
        <dbReference type="ARBA" id="ARBA00004613"/>
    </source>
</evidence>
<dbReference type="Gene3D" id="2.60.40.10">
    <property type="entry name" value="Immunoglobulins"/>
    <property type="match status" value="4"/>
</dbReference>
<dbReference type="SUPFAM" id="SSF117074">
    <property type="entry name" value="Hypothetical protein PA1324"/>
    <property type="match status" value="2"/>
</dbReference>
<evidence type="ECO:0000256" key="2">
    <source>
        <dbReference type="ARBA" id="ARBA00013194"/>
    </source>
</evidence>
<dbReference type="NCBIfam" id="TIGR04534">
    <property type="entry name" value="ELWxxDGT_rpt"/>
    <property type="match status" value="3"/>
</dbReference>
<dbReference type="InterPro" id="IPR010221">
    <property type="entry name" value="VCBS_dom"/>
</dbReference>
<dbReference type="EMBL" id="SJPO01000005">
    <property type="protein sequence ID" value="TWT77000.1"/>
    <property type="molecule type" value="Genomic_DNA"/>
</dbReference>
<dbReference type="NCBIfam" id="TIGR01965">
    <property type="entry name" value="VCBS_repeat"/>
    <property type="match status" value="1"/>
</dbReference>
<dbReference type="PANTHER" id="PTHR45625">
    <property type="entry name" value="PEPTIDYL-PROLYL CIS-TRANS ISOMERASE-RELATED"/>
    <property type="match status" value="1"/>
</dbReference>
<evidence type="ECO:0000313" key="8">
    <source>
        <dbReference type="EMBL" id="TWT77000.1"/>
    </source>
</evidence>
<dbReference type="EC" id="5.2.1.8" evidence="2"/>
<dbReference type="Gene3D" id="2.60.40.3440">
    <property type="match status" value="3"/>
</dbReference>
<gene>
    <name evidence="8" type="primary">ppiA_1</name>
    <name evidence="8" type="ORF">Pla123a_24260</name>
</gene>
<dbReference type="InterPro" id="IPR030916">
    <property type="entry name" value="ELWxxDGT_rpt"/>
</dbReference>
<dbReference type="GO" id="GO:0016020">
    <property type="term" value="C:membrane"/>
    <property type="evidence" value="ECO:0007669"/>
    <property type="project" value="InterPro"/>
</dbReference>
<dbReference type="Pfam" id="PF17963">
    <property type="entry name" value="Big_9"/>
    <property type="match status" value="4"/>
</dbReference>
<keyword evidence="4" id="KW-0732">Signal</keyword>
<protein>
    <recommendedName>
        <fullName evidence="2">peptidylprolyl isomerase</fullName>
        <ecNumber evidence="2">5.2.1.8</ecNumber>
    </recommendedName>
</protein>
<dbReference type="SUPFAM" id="SSF49313">
    <property type="entry name" value="Cadherin-like"/>
    <property type="match status" value="1"/>
</dbReference>
<dbReference type="Pfam" id="PF00160">
    <property type="entry name" value="Pro_isomerase"/>
    <property type="match status" value="1"/>
</dbReference>
<keyword evidence="6 8" id="KW-0413">Isomerase</keyword>
<organism evidence="8 9">
    <name type="scientific">Posidoniimonas polymericola</name>
    <dbReference type="NCBI Taxonomy" id="2528002"/>
    <lineage>
        <taxon>Bacteria</taxon>
        <taxon>Pseudomonadati</taxon>
        <taxon>Planctomycetota</taxon>
        <taxon>Planctomycetia</taxon>
        <taxon>Pirellulales</taxon>
        <taxon>Lacipirellulaceae</taxon>
        <taxon>Posidoniimonas</taxon>
    </lineage>
</organism>
<keyword evidence="9" id="KW-1185">Reference proteome</keyword>
<dbReference type="Pfam" id="PF05345">
    <property type="entry name" value="He_PIG"/>
    <property type="match status" value="1"/>
</dbReference>
<accession>A0A5C5YQG7</accession>
<dbReference type="InterPro" id="IPR002130">
    <property type="entry name" value="Cyclophilin-type_PPIase_dom"/>
</dbReference>
<sequence>MTFEPLEVRAVLSGTPLNLDINPFGPSYPAEFVEVGDTTYFVANDGTNGRELWKTDGTAGGTSMVADIRSGAGSSYPSSLVELNGTLFFAADDGASGLELWKSDGTSEGTVLVRDIRSGVSTDTEGVTTPNSSSPRQLTVVGDTLFFVAEDGVSGRELWASNGTSAGTRLVRDIFTGNDPVLGTARSSAPIELTAVGDTLFFTAVELTNGRELWKSDGTAVGTVMVKDLYEGTYPYYLDDEDMTYVGRYPNNANPGLLTELNGELYFVASNDATGAELYKSDGTAAGTTLVKDIVDGATGAFSNSDMMVAAGDLLFFTASDGVHGNELWKSDGTAAGTVLVKDVRPGEAGQLNFYVGMTAVGDKVYFGGNDGVNGRELWVSDGSEAGTQMVADINPGDDLSGNPNSSFPAYLTDVDGVLYFSAANKNSGRELWSYDSVNGAELVEDRTEGVEGTYPINLAGVNGTLFYSSEEDGARELWTLAPEDDFNLTVVVDSEFVNLPAMIGVDASGARAPLYTWDDSGQVLFDPDSGLTLGDFFETWRTNGGLGGNNTDAELTNLSLLGNFVDAQKTLQMFVNGQLIASPADYVVQDDDAIVLVYGENPVVSLNTNFGPIVIELYEDATPGTVQNFLNYVNDGDYINSIIHRSDPDFVIQGGGFTTGSTTFTDDSQFSQVPTDAQIANEPGISNLRGTVAMAKLGGNPNSATSQFFFNLSDDNTFLDSASNNAFTVFGQVLDMTTVDEIASHTVDTSSDPPFGELPLGPDNTLTVVESIEGYGEVTGIAYLDANLNGVFDAGDSAITGAMVFVDGNNNGVLDSGEAVTGTDAEGRYRVQAAPGSHQIAIDFAAAGFPVTGVGQSVDVRIGETVTGIDYAGQFLAPLGGVDLNTASDTGDQDGDNVTSLNNASPAAALQFTVTNAFVGAEVQIFAGDVLIGSATAQSSTVVVTTNGSVALSDGQHAITAVQSVGGVVGDPTAALAITVDASAPAAITSAAPEVVALEGEPFTYDVQSADEGQAGVRYSLSGEPSGMSINPTTGLITWDAGANDMGEHAFMVLLTDAAGNQVSQMVDLTVLAPAPAFPDSYQTDEDTPLTVIAAQGVLTNDGDADSDVTAATVANGPLHGTLDFNSDGSFTYTPDADFAGEDSFTYVGSTGTETTNTARVTIVVNGVQDPPEPVGDSYQVNEDATLTVAAAAGVLSNDADADGDSLTAALVDGPAHGTLSLQPNGSFTYTPAANYFGPDSFTYTASDSQSVSAPVTVSLTVNAVNDPPVTSADQYSVNEDGVLTVAAADGLLKNDADIDSQITAVLKTGPAHGVLSLQPDGSFTYTPSANFFGADSFTYAASDGVAESSSTLVVIDVVGQADPPTANADAFTAPNDASPQTLDVLANDTSAPDGVQGITITAVTQASSGGVVGISNGAISYASASGYVGVETFTYTIQDTDGLTSTATVTVTVEEAADNVLSGYVYVDANGNGQRDAGEAGVPGVEVTLTGTPNSTSAAAVDQTVTTGDDGAYSFIDLPAGTYQLNEQQPAALQDGDEETTVAGAMVGDDTLSNLVLSGGVTYEENNFGEASLLPQYHSIRWYFASSTDQQAIFREIVTASQSSASSAQAATTADSTAGSSPAASEAPVAAIALAITAPTESVAVPETDATATAAASAQVAAFTAAEPPAATTLQTYQDVPLTIVQPGFREAPPADTDEQPAALPVVVSPAVDPIAVESIEVVQQPAHGSLAVLENLALQYRPSQGYLGVDQFSISRRYNDGSIGVEQITVTVVSPQAAAFAMLASSGGEDDDTLIDLPMPETADPPDDLAFDVALADDAVGTAVA</sequence>
<dbReference type="InterPro" id="IPR011047">
    <property type="entry name" value="Quinoprotein_ADH-like_sf"/>
</dbReference>
<proteinExistence type="predicted"/>
<dbReference type="PROSITE" id="PS50072">
    <property type="entry name" value="CSA_PPIASE_2"/>
    <property type="match status" value="1"/>
</dbReference>
<reference evidence="8 9" key="1">
    <citation type="submission" date="2019-02" db="EMBL/GenBank/DDBJ databases">
        <title>Deep-cultivation of Planctomycetes and their phenomic and genomic characterization uncovers novel biology.</title>
        <authorList>
            <person name="Wiegand S."/>
            <person name="Jogler M."/>
            <person name="Boedeker C."/>
            <person name="Pinto D."/>
            <person name="Vollmers J."/>
            <person name="Rivas-Marin E."/>
            <person name="Kohn T."/>
            <person name="Peeters S.H."/>
            <person name="Heuer A."/>
            <person name="Rast P."/>
            <person name="Oberbeckmann S."/>
            <person name="Bunk B."/>
            <person name="Jeske O."/>
            <person name="Meyerdierks A."/>
            <person name="Storesund J.E."/>
            <person name="Kallscheuer N."/>
            <person name="Luecker S."/>
            <person name="Lage O.M."/>
            <person name="Pohl T."/>
            <person name="Merkel B.J."/>
            <person name="Hornburger P."/>
            <person name="Mueller R.-W."/>
            <person name="Bruemmer F."/>
            <person name="Labrenz M."/>
            <person name="Spormann A.M."/>
            <person name="Op Den Camp H."/>
            <person name="Overmann J."/>
            <person name="Amann R."/>
            <person name="Jetten M.S.M."/>
            <person name="Mascher T."/>
            <person name="Medema M.H."/>
            <person name="Devos D.P."/>
            <person name="Kaster A.-K."/>
            <person name="Ovreas L."/>
            <person name="Rohde M."/>
            <person name="Galperin M.Y."/>
            <person name="Jogler C."/>
        </authorList>
    </citation>
    <scope>NUCLEOTIDE SEQUENCE [LARGE SCALE GENOMIC DNA]</scope>
    <source>
        <strain evidence="8 9">Pla123a</strain>
    </source>
</reference>
<dbReference type="PANTHER" id="PTHR45625:SF4">
    <property type="entry name" value="PEPTIDYLPROLYL ISOMERASE DOMAIN AND WD REPEAT-CONTAINING PROTEIN 1"/>
    <property type="match status" value="1"/>
</dbReference>
<dbReference type="InterPro" id="IPR013783">
    <property type="entry name" value="Ig-like_fold"/>
</dbReference>
<dbReference type="Gene3D" id="2.60.40.2810">
    <property type="match status" value="1"/>
</dbReference>
<dbReference type="NCBIfam" id="NF012211">
    <property type="entry name" value="tand_rpt_95"/>
    <property type="match status" value="4"/>
</dbReference>
<dbReference type="Pfam" id="PF17210">
    <property type="entry name" value="SdrD_B"/>
    <property type="match status" value="1"/>
</dbReference>
<dbReference type="GO" id="GO:0005509">
    <property type="term" value="F:calcium ion binding"/>
    <property type="evidence" value="ECO:0007669"/>
    <property type="project" value="InterPro"/>
</dbReference>